<comment type="similarity">
    <text evidence="2">Belongs to the RbfA family.</text>
</comment>
<dbReference type="HAMAP" id="MF_00003">
    <property type="entry name" value="RbfA"/>
    <property type="match status" value="1"/>
</dbReference>
<keyword evidence="5" id="KW-1185">Reference proteome</keyword>
<feature type="compositionally biased region" description="Gly residues" evidence="3">
    <location>
        <begin position="151"/>
        <end position="165"/>
    </location>
</feature>
<sequence length="172" mass="18088">MRRTMRGQVMGVSVKRRERIADAIQEALAEILRRVKDPRVGMVGVTGVELSPDLRHAKVRISVIGDDAARQRAMEGLERARGFIRSELGRAVRLRHVPELDFRLDESAAYSVRIAQLLRQIRAQEAGTAPAGPAGGAGGAEGDREATSAGSGAGAGGADGGGEGPRGQADGR</sequence>
<dbReference type="EMBL" id="CP132508">
    <property type="protein sequence ID" value="WPD20007.1"/>
    <property type="molecule type" value="Genomic_DNA"/>
</dbReference>
<dbReference type="InterPro" id="IPR015946">
    <property type="entry name" value="KH_dom-like_a/b"/>
</dbReference>
<evidence type="ECO:0000256" key="1">
    <source>
        <dbReference type="ARBA" id="ARBA00022517"/>
    </source>
</evidence>
<name>A0ABZ0QR83_9FIRM</name>
<dbReference type="Pfam" id="PF02033">
    <property type="entry name" value="RBFA"/>
    <property type="match status" value="1"/>
</dbReference>
<dbReference type="PANTHER" id="PTHR33515:SF1">
    <property type="entry name" value="RIBOSOME-BINDING FACTOR A, CHLOROPLASTIC-RELATED"/>
    <property type="match status" value="1"/>
</dbReference>
<evidence type="ECO:0000313" key="5">
    <source>
        <dbReference type="Proteomes" id="UP001304683"/>
    </source>
</evidence>
<feature type="region of interest" description="Disordered" evidence="3">
    <location>
        <begin position="127"/>
        <end position="172"/>
    </location>
</feature>
<comment type="subunit">
    <text evidence="2">Monomer. Binds 30S ribosomal subunits, but not 50S ribosomal subunits or 70S ribosomes.</text>
</comment>
<proteinExistence type="inferred from homology"/>
<gene>
    <name evidence="2 4" type="primary">rbfA</name>
    <name evidence="4" type="ORF">Q5761_05020</name>
</gene>
<comment type="function">
    <text evidence="2">One of several proteins that assist in the late maturation steps of the functional core of the 30S ribosomal subunit. Associates with free 30S ribosomal subunits (but not with 30S subunits that are part of 70S ribosomes or polysomes). Required for efficient processing of 16S rRNA. May interact with the 5'-terminal helix region of 16S rRNA.</text>
</comment>
<keyword evidence="1 2" id="KW-0690">Ribosome biogenesis</keyword>
<evidence type="ECO:0000256" key="3">
    <source>
        <dbReference type="SAM" id="MobiDB-lite"/>
    </source>
</evidence>
<evidence type="ECO:0000256" key="2">
    <source>
        <dbReference type="HAMAP-Rule" id="MF_00003"/>
    </source>
</evidence>
<dbReference type="Proteomes" id="UP001304683">
    <property type="component" value="Chromosome"/>
</dbReference>
<dbReference type="PANTHER" id="PTHR33515">
    <property type="entry name" value="RIBOSOME-BINDING FACTOR A, CHLOROPLASTIC-RELATED"/>
    <property type="match status" value="1"/>
</dbReference>
<dbReference type="NCBIfam" id="TIGR00082">
    <property type="entry name" value="rbfA"/>
    <property type="match status" value="1"/>
</dbReference>
<dbReference type="PROSITE" id="PS01319">
    <property type="entry name" value="RBFA"/>
    <property type="match status" value="1"/>
</dbReference>
<accession>A0ABZ0QR83</accession>
<dbReference type="InterPro" id="IPR023799">
    <property type="entry name" value="RbfA_dom_sf"/>
</dbReference>
<comment type="subcellular location">
    <subcellularLocation>
        <location evidence="2">Cytoplasm</location>
    </subcellularLocation>
</comment>
<dbReference type="InterPro" id="IPR020053">
    <property type="entry name" value="Ribosome-bd_factorA_CS"/>
</dbReference>
<evidence type="ECO:0000313" key="4">
    <source>
        <dbReference type="EMBL" id="WPD20007.1"/>
    </source>
</evidence>
<dbReference type="InterPro" id="IPR000238">
    <property type="entry name" value="RbfA"/>
</dbReference>
<protein>
    <recommendedName>
        <fullName evidence="2">Ribosome-binding factor A</fullName>
    </recommendedName>
</protein>
<dbReference type="RefSeq" id="WP_243123280.1">
    <property type="nucleotide sequence ID" value="NZ_CP132508.1"/>
</dbReference>
<dbReference type="Gene3D" id="3.30.300.20">
    <property type="match status" value="1"/>
</dbReference>
<keyword evidence="2" id="KW-0963">Cytoplasm</keyword>
<reference evidence="4 5" key="1">
    <citation type="submission" date="2023-08" db="EMBL/GenBank/DDBJ databases">
        <title>Genome sequence of Thermaerobacter compostii strain Ins1, a spore-forming filamentous bacterium isolated from a deep geothermal reservoir.</title>
        <authorList>
            <person name="Bregnard D."/>
            <person name="Gonzalez D."/>
            <person name="Junier P."/>
        </authorList>
    </citation>
    <scope>NUCLEOTIDE SEQUENCE [LARGE SCALE GENOMIC DNA]</scope>
    <source>
        <strain evidence="4 5">Ins1</strain>
    </source>
</reference>
<organism evidence="4 5">
    <name type="scientific">Thermaerobacter composti</name>
    <dbReference type="NCBI Taxonomy" id="554949"/>
    <lineage>
        <taxon>Bacteria</taxon>
        <taxon>Bacillati</taxon>
        <taxon>Bacillota</taxon>
        <taxon>Clostridia</taxon>
        <taxon>Eubacteriales</taxon>
        <taxon>Clostridiales Family XVII. Incertae Sedis</taxon>
        <taxon>Thermaerobacter</taxon>
    </lineage>
</organism>
<dbReference type="SUPFAM" id="SSF89919">
    <property type="entry name" value="Ribosome-binding factor A, RbfA"/>
    <property type="match status" value="1"/>
</dbReference>